<reference evidence="1" key="1">
    <citation type="submission" date="2022-12" db="EMBL/GenBank/DDBJ databases">
        <title>Jiella pelagia sp. nov., isolated from phosphonate enriched culture of Northwest Pacific surface seawater.</title>
        <authorList>
            <person name="Shin D.Y."/>
            <person name="Hwang C.Y."/>
        </authorList>
    </citation>
    <scope>NUCLEOTIDE SEQUENCE</scope>
    <source>
        <strain evidence="1">HL-NP1</strain>
    </source>
</reference>
<sequence length="167" mass="18146">MLEDAITFYDKDALLYRLHEGLEGSNKEVVFVIGAPATAPSGGRRGVANVAAVVELVRAEFLSKPAQLEKLDATLLRSPNPYQAAFDFLVGRAGQDAANKIIRKAVARALTPLGQSDWNDVICKMNDEQLRALDQNPQAWELSSAIESLGILIAKYPERLAVSLVVV</sequence>
<accession>A0ABY7C537</accession>
<dbReference type="EMBL" id="CP114029">
    <property type="protein sequence ID" value="WAP69898.1"/>
    <property type="molecule type" value="Genomic_DNA"/>
</dbReference>
<proteinExistence type="predicted"/>
<dbReference type="RefSeq" id="WP_268882323.1">
    <property type="nucleotide sequence ID" value="NZ_CP114029.1"/>
</dbReference>
<protein>
    <submittedName>
        <fullName evidence="1">Uncharacterized protein</fullName>
    </submittedName>
</protein>
<dbReference type="Proteomes" id="UP001164020">
    <property type="component" value="Chromosome"/>
</dbReference>
<evidence type="ECO:0000313" key="2">
    <source>
        <dbReference type="Proteomes" id="UP001164020"/>
    </source>
</evidence>
<organism evidence="1 2">
    <name type="scientific">Jiella pelagia</name>
    <dbReference type="NCBI Taxonomy" id="2986949"/>
    <lineage>
        <taxon>Bacteria</taxon>
        <taxon>Pseudomonadati</taxon>
        <taxon>Pseudomonadota</taxon>
        <taxon>Alphaproteobacteria</taxon>
        <taxon>Hyphomicrobiales</taxon>
        <taxon>Aurantimonadaceae</taxon>
        <taxon>Jiella</taxon>
    </lineage>
</organism>
<keyword evidence="2" id="KW-1185">Reference proteome</keyword>
<gene>
    <name evidence="1" type="ORF">OH818_06855</name>
</gene>
<name>A0ABY7C537_9HYPH</name>
<evidence type="ECO:0000313" key="1">
    <source>
        <dbReference type="EMBL" id="WAP69898.1"/>
    </source>
</evidence>